<organism evidence="3 4">
    <name type="scientific">Bacteroides stercoris</name>
    <dbReference type="NCBI Taxonomy" id="46506"/>
    <lineage>
        <taxon>Bacteria</taxon>
        <taxon>Pseudomonadati</taxon>
        <taxon>Bacteroidota</taxon>
        <taxon>Bacteroidia</taxon>
        <taxon>Bacteroidales</taxon>
        <taxon>Bacteroidaceae</taxon>
        <taxon>Bacteroides</taxon>
    </lineage>
</organism>
<evidence type="ECO:0000313" key="3">
    <source>
        <dbReference type="EMBL" id="RGR16826.1"/>
    </source>
</evidence>
<dbReference type="Pfam" id="PF13004">
    <property type="entry name" value="BACON"/>
    <property type="match status" value="1"/>
</dbReference>
<dbReference type="EMBL" id="QRTW01000003">
    <property type="protein sequence ID" value="RGR16826.1"/>
    <property type="molecule type" value="Genomic_DNA"/>
</dbReference>
<comment type="caution">
    <text evidence="3">The sequence shown here is derived from an EMBL/GenBank/DDBJ whole genome shotgun (WGS) entry which is preliminary data.</text>
</comment>
<dbReference type="Gene3D" id="2.60.120.200">
    <property type="match status" value="1"/>
</dbReference>
<name>A0A412DRW4_BACSE</name>
<feature type="domain" description="BACON" evidence="2">
    <location>
        <begin position="67"/>
        <end position="121"/>
    </location>
</feature>
<feature type="signal peptide" evidence="1">
    <location>
        <begin position="1"/>
        <end position="22"/>
    </location>
</feature>
<evidence type="ECO:0000256" key="1">
    <source>
        <dbReference type="SAM" id="SignalP"/>
    </source>
</evidence>
<dbReference type="PROSITE" id="PS51257">
    <property type="entry name" value="PROKAR_LIPOPROTEIN"/>
    <property type="match status" value="1"/>
</dbReference>
<proteinExistence type="predicted"/>
<keyword evidence="1" id="KW-0732">Signal</keyword>
<dbReference type="AlphaFoldDB" id="A0A412DRW4"/>
<dbReference type="InterPro" id="IPR013783">
    <property type="entry name" value="Ig-like_fold"/>
</dbReference>
<gene>
    <name evidence="3" type="ORF">DWY65_02360</name>
</gene>
<dbReference type="Gene3D" id="2.60.40.10">
    <property type="entry name" value="Immunoglobulins"/>
    <property type="match status" value="1"/>
</dbReference>
<dbReference type="CDD" id="cd14948">
    <property type="entry name" value="BACON"/>
    <property type="match status" value="1"/>
</dbReference>
<dbReference type="Proteomes" id="UP000283310">
    <property type="component" value="Unassembled WGS sequence"/>
</dbReference>
<evidence type="ECO:0000259" key="2">
    <source>
        <dbReference type="Pfam" id="PF13004"/>
    </source>
</evidence>
<reference evidence="3 4" key="1">
    <citation type="submission" date="2018-08" db="EMBL/GenBank/DDBJ databases">
        <title>A genome reference for cultivated species of the human gut microbiota.</title>
        <authorList>
            <person name="Zou Y."/>
            <person name="Xue W."/>
            <person name="Luo G."/>
        </authorList>
    </citation>
    <scope>NUCLEOTIDE SEQUENCE [LARGE SCALE GENOMIC DNA]</scope>
    <source>
        <strain evidence="3 4">AF26-20BH</strain>
    </source>
</reference>
<evidence type="ECO:0000313" key="4">
    <source>
        <dbReference type="Proteomes" id="UP000283310"/>
    </source>
</evidence>
<protein>
    <recommendedName>
        <fullName evidence="2">BACON domain-containing protein</fullName>
    </recommendedName>
</protein>
<sequence length="757" mass="84992">MNLKYFCLAVFTAVLPMFTACSDFERDKVDVIDMVSSDNVISFEATPSADQDQTIQVETDASWKIAITQSEDSWLTVTPMEGMGNATLTFHADKNKGAARSAIVTISAERAEQLNITVKQKAQKKGDKYNFDSFKGVYFSGLNDASNAITLVDDEGCEDGKGIRIYTRPGEEHMGTNGDRFKVNTDKMYYSGRYEWRVFIPKLGMNDRTSVAGFIYNDDRHELDFEISSGTAENRAKYGAADDELLCLISSQANPVVSETVVIKADAWHNIAIDMKLNEEGKYIAEWLVNDIPVISKTMNYGEEIAFRAISSVENLMGMGDHAATQENYAIFDWFEYIPYDYSKKPIGGDAEEPEPDGKVVKWEFDDNKAPAEWMVPGTATFADGWMVLPMPGCNTKINDNMGAGKVTFEIDVPQIGVGEKYVSGPNIGVNNISGVERSFSMFIWAGSQADRDAVGALPGQMLVRCYTEALGVFNVPIDPGKHTFALDLRLNEEDQYYCTWIIDGEKVKTFQTWYTSVENKFDLQFSTMANGGGWQGQVECTDTYETKYNYIEYKRYSNDGSEEENILIFEFDEVPTGWNLGDASIGEGSLNISNAQVVRTDITARAAKYSFELDVPLVPAGEKWFNGLNIFATNADERSFSLYLCPGAQEWREAVGAIPGQMLVRCYTEVMDPFFLAIDPGVHTFELDLQLNEDGYLPIWYMDGEEMVRKQTTYTPEDFTFGLEFRSFADGGNWQGDSNCTDTYTGKYNWFKYKPY</sequence>
<feature type="chain" id="PRO_5019079921" description="BACON domain-containing protein" evidence="1">
    <location>
        <begin position="23"/>
        <end position="757"/>
    </location>
</feature>
<accession>A0A412DRW4</accession>
<dbReference type="InterPro" id="IPR024361">
    <property type="entry name" value="BACON"/>
</dbReference>